<dbReference type="Proteomes" id="UP001597075">
    <property type="component" value="Unassembled WGS sequence"/>
</dbReference>
<feature type="region of interest" description="Disordered" evidence="1">
    <location>
        <begin position="132"/>
        <end position="151"/>
    </location>
</feature>
<dbReference type="Pfam" id="PF13483">
    <property type="entry name" value="Lactamase_B_3"/>
    <property type="match status" value="1"/>
</dbReference>
<protein>
    <submittedName>
        <fullName evidence="2">MBL fold metallo-hydrolase</fullName>
    </submittedName>
</protein>
<evidence type="ECO:0000313" key="3">
    <source>
        <dbReference type="Proteomes" id="UP001597075"/>
    </source>
</evidence>
<dbReference type="RefSeq" id="WP_256404325.1">
    <property type="nucleotide sequence ID" value="NZ_CP187151.1"/>
</dbReference>
<accession>A0ABD6CXY0</accession>
<dbReference type="Gene3D" id="3.60.15.10">
    <property type="entry name" value="Ribonuclease Z/Hydroxyacylglutathione hydrolase-like"/>
    <property type="match status" value="1"/>
</dbReference>
<dbReference type="InterPro" id="IPR036866">
    <property type="entry name" value="RibonucZ/Hydroxyglut_hydro"/>
</dbReference>
<comment type="caution">
    <text evidence="2">The sequence shown here is derived from an EMBL/GenBank/DDBJ whole genome shotgun (WGS) entry which is preliminary data.</text>
</comment>
<dbReference type="InterPro" id="IPR050114">
    <property type="entry name" value="UPF0173_UPF0282_UlaG_hydrolase"/>
</dbReference>
<gene>
    <name evidence="2" type="ORF">ACFSBJ_10025</name>
</gene>
<dbReference type="PANTHER" id="PTHR43546">
    <property type="entry name" value="UPF0173 METAL-DEPENDENT HYDROLASE MJ1163-RELATED"/>
    <property type="match status" value="1"/>
</dbReference>
<dbReference type="PANTHER" id="PTHR43546:SF8">
    <property type="entry name" value="METALLO-BETA-LACTAMASE DOMAIN-CONTAINING PROTEIN"/>
    <property type="match status" value="1"/>
</dbReference>
<dbReference type="SUPFAM" id="SSF56281">
    <property type="entry name" value="Metallo-hydrolase/oxidoreductase"/>
    <property type="match status" value="1"/>
</dbReference>
<organism evidence="2 3">
    <name type="scientific">Haloplanus ruber</name>
    <dbReference type="NCBI Taxonomy" id="869892"/>
    <lineage>
        <taxon>Archaea</taxon>
        <taxon>Methanobacteriati</taxon>
        <taxon>Methanobacteriota</taxon>
        <taxon>Stenosarchaea group</taxon>
        <taxon>Halobacteria</taxon>
        <taxon>Halobacteriales</taxon>
        <taxon>Haloferacaceae</taxon>
        <taxon>Haloplanus</taxon>
    </lineage>
</organism>
<proteinExistence type="predicted"/>
<reference evidence="2 3" key="1">
    <citation type="journal article" date="2019" name="Int. J. Syst. Evol. Microbiol.">
        <title>The Global Catalogue of Microorganisms (GCM) 10K type strain sequencing project: providing services to taxonomists for standard genome sequencing and annotation.</title>
        <authorList>
            <consortium name="The Broad Institute Genomics Platform"/>
            <consortium name="The Broad Institute Genome Sequencing Center for Infectious Disease"/>
            <person name="Wu L."/>
            <person name="Ma J."/>
        </authorList>
    </citation>
    <scope>NUCLEOTIDE SEQUENCE [LARGE SCALE GENOMIC DNA]</scope>
    <source>
        <strain evidence="2 3">CGMCC 1.10594</strain>
    </source>
</reference>
<sequence length="255" mass="27408">MIRHRDLRVRWLGYATARVDDGETVVYTDPGRYGVVTGDWEPPAGVDTRHPDGPAYDARDGDVVLVTHDHHYDPDGVRRVAAPDATLVVYEGVDADRAGRPPSPETLAAEEGYDLRRIGEDDRIEAAGVPVRSLPAYNDPDGPQANPDGSVMHPKGSGVGYRFVVGDAPTPVFWPGDSDALPHHDGLDVSLFLANISGSVCMDRHEAAALAERLDPDLVCPIHYDTQSFLAADARAFAADVAGRGVPVVLDEGWA</sequence>
<dbReference type="EMBL" id="JBHUDL010000010">
    <property type="protein sequence ID" value="MFD1634067.1"/>
    <property type="molecule type" value="Genomic_DNA"/>
</dbReference>
<keyword evidence="3" id="KW-1185">Reference proteome</keyword>
<name>A0ABD6CXY0_9EURY</name>
<dbReference type="AlphaFoldDB" id="A0ABD6CXY0"/>
<evidence type="ECO:0000256" key="1">
    <source>
        <dbReference type="SAM" id="MobiDB-lite"/>
    </source>
</evidence>
<evidence type="ECO:0000313" key="2">
    <source>
        <dbReference type="EMBL" id="MFD1634067.1"/>
    </source>
</evidence>